<sequence length="233" mass="27080">MCNFLKNIFSSNSIQTTPFFTFYQKLASWKSAKVFPYSFNLPEAISMPESFWSDVIKIYRMTDADGRERAISVWYADKELIVTSVTKGDETSVVTKDSIHIRYVPHPTKKAYYRKEVLVNDKKVKQTEVFHERVPKKIEINYLFNMHTHPKEVGIDGMTRYSFFSVQDIRSLISSKAIMTGLVTDKLWFLVRTSETSDYIPYNDGDILTVEGLKNDMKLGVYCADFNRKAIRQ</sequence>
<comment type="caution">
    <text evidence="1">The sequence shown here is derived from an EMBL/GenBank/DDBJ whole genome shotgun (WGS) entry which is preliminary data.</text>
</comment>
<accession>A0A832QBY5</accession>
<reference evidence="1 2" key="1">
    <citation type="journal article" date="2020" name="Biotechnol. Biofuels">
        <title>New insights from the biogas microbiome by comprehensive genome-resolved metagenomics of nearly 1600 species originating from multiple anaerobic digesters.</title>
        <authorList>
            <person name="Campanaro S."/>
            <person name="Treu L."/>
            <person name="Rodriguez-R L.M."/>
            <person name="Kovalovszki A."/>
            <person name="Ziels R.M."/>
            <person name="Maus I."/>
            <person name="Zhu X."/>
            <person name="Kougias P.G."/>
            <person name="Basile A."/>
            <person name="Luo G."/>
            <person name="Schluter A."/>
            <person name="Konstantinidis K.T."/>
            <person name="Angelidaki I."/>
        </authorList>
    </citation>
    <scope>NUCLEOTIDE SEQUENCE [LARGE SCALE GENOMIC DNA]</scope>
    <source>
        <strain evidence="1">AS05jafATM_89</strain>
    </source>
</reference>
<evidence type="ECO:0000313" key="2">
    <source>
        <dbReference type="Proteomes" id="UP000576550"/>
    </source>
</evidence>
<dbReference type="Proteomes" id="UP000576550">
    <property type="component" value="Unassembled WGS sequence"/>
</dbReference>
<organism evidence="1 2">
    <name type="scientific">Candidatus Dojkabacteria bacterium</name>
    <dbReference type="NCBI Taxonomy" id="2099670"/>
    <lineage>
        <taxon>Bacteria</taxon>
        <taxon>Candidatus Dojkabacteria</taxon>
    </lineage>
</organism>
<gene>
    <name evidence="1" type="ORF">GX533_00750</name>
</gene>
<evidence type="ECO:0000313" key="1">
    <source>
        <dbReference type="EMBL" id="HHX99200.1"/>
    </source>
</evidence>
<protein>
    <submittedName>
        <fullName evidence="1">Uncharacterized protein</fullName>
    </submittedName>
</protein>
<dbReference type="AlphaFoldDB" id="A0A832QBY5"/>
<name>A0A832QBY5_9BACT</name>
<proteinExistence type="predicted"/>
<dbReference type="EMBL" id="DUTP01000002">
    <property type="protein sequence ID" value="HHX99200.1"/>
    <property type="molecule type" value="Genomic_DNA"/>
</dbReference>